<comment type="catalytic activity">
    <reaction evidence="14">
        <text>a 5'-end diphospho-ribonucleoside in mRNA + GTP + H(+) = a 5'-end (5'-triphosphoguanosine)-ribonucleoside in mRNA + diphosphate</text>
        <dbReference type="Rhea" id="RHEA:67012"/>
        <dbReference type="Rhea" id="RHEA-COMP:17165"/>
        <dbReference type="Rhea" id="RHEA-COMP:17166"/>
        <dbReference type="ChEBI" id="CHEBI:15378"/>
        <dbReference type="ChEBI" id="CHEBI:33019"/>
        <dbReference type="ChEBI" id="CHEBI:37565"/>
        <dbReference type="ChEBI" id="CHEBI:167616"/>
        <dbReference type="ChEBI" id="CHEBI:167617"/>
        <dbReference type="EC" id="2.7.7.50"/>
    </reaction>
    <physiologicalReaction direction="left-to-right" evidence="14">
        <dbReference type="Rhea" id="RHEA:67013"/>
    </physiologicalReaction>
</comment>
<dbReference type="PANTHER" id="PTHR10367:SF17">
    <property type="entry name" value="MRNA-CAPPING ENZYME"/>
    <property type="match status" value="1"/>
</dbReference>
<evidence type="ECO:0000256" key="7">
    <source>
        <dbReference type="ARBA" id="ARBA00022695"/>
    </source>
</evidence>
<evidence type="ECO:0000256" key="10">
    <source>
        <dbReference type="ARBA" id="ARBA00023134"/>
    </source>
</evidence>
<feature type="domain" description="mRNA capping enzyme C-terminal" evidence="20">
    <location>
        <begin position="256"/>
        <end position="382"/>
    </location>
</feature>
<dbReference type="GO" id="GO:0004484">
    <property type="term" value="F:mRNA guanylyltransferase activity"/>
    <property type="evidence" value="ECO:0007669"/>
    <property type="project" value="UniProtKB-EC"/>
</dbReference>
<accession>A0AAN7TXW2</accession>
<dbReference type="GO" id="GO:0031533">
    <property type="term" value="C:mRNA capping enzyme complex"/>
    <property type="evidence" value="ECO:0007669"/>
    <property type="project" value="InterPro"/>
</dbReference>
<evidence type="ECO:0000256" key="14">
    <source>
        <dbReference type="ARBA" id="ARBA00044624"/>
    </source>
</evidence>
<feature type="region of interest" description="Disordered" evidence="18">
    <location>
        <begin position="403"/>
        <end position="448"/>
    </location>
</feature>
<dbReference type="Pfam" id="PF01331">
    <property type="entry name" value="mRNA_cap_enzyme"/>
    <property type="match status" value="1"/>
</dbReference>
<organism evidence="21 22">
    <name type="scientific">Meristemomyces frigidus</name>
    <dbReference type="NCBI Taxonomy" id="1508187"/>
    <lineage>
        <taxon>Eukaryota</taxon>
        <taxon>Fungi</taxon>
        <taxon>Dikarya</taxon>
        <taxon>Ascomycota</taxon>
        <taxon>Pezizomycotina</taxon>
        <taxon>Dothideomycetes</taxon>
        <taxon>Dothideomycetidae</taxon>
        <taxon>Mycosphaerellales</taxon>
        <taxon>Teratosphaeriaceae</taxon>
        <taxon>Meristemomyces</taxon>
    </lineage>
</organism>
<evidence type="ECO:0000256" key="13">
    <source>
        <dbReference type="ARBA" id="ARBA00030702"/>
    </source>
</evidence>
<dbReference type="GO" id="GO:0006370">
    <property type="term" value="P:7-methylguanosine mRNA capping"/>
    <property type="evidence" value="ECO:0007669"/>
    <property type="project" value="UniProtKB-KW"/>
</dbReference>
<evidence type="ECO:0000256" key="18">
    <source>
        <dbReference type="SAM" id="MobiDB-lite"/>
    </source>
</evidence>
<evidence type="ECO:0000313" key="22">
    <source>
        <dbReference type="Proteomes" id="UP001310890"/>
    </source>
</evidence>
<dbReference type="Gene3D" id="2.40.50.140">
    <property type="entry name" value="Nucleic acid-binding proteins"/>
    <property type="match status" value="1"/>
</dbReference>
<evidence type="ECO:0000256" key="15">
    <source>
        <dbReference type="ARBA" id="ARBA00047082"/>
    </source>
</evidence>
<dbReference type="PANTHER" id="PTHR10367">
    <property type="entry name" value="MRNA-CAPPING ENZYME"/>
    <property type="match status" value="1"/>
</dbReference>
<evidence type="ECO:0000256" key="11">
    <source>
        <dbReference type="ARBA" id="ARBA00023242"/>
    </source>
</evidence>
<evidence type="ECO:0000256" key="3">
    <source>
        <dbReference type="ARBA" id="ARBA00012475"/>
    </source>
</evidence>
<evidence type="ECO:0000256" key="1">
    <source>
        <dbReference type="ARBA" id="ARBA00004123"/>
    </source>
</evidence>
<keyword evidence="6 16" id="KW-0808">Transferase</keyword>
<reference evidence="21" key="1">
    <citation type="submission" date="2023-08" db="EMBL/GenBank/DDBJ databases">
        <title>Black Yeasts Isolated from many extreme environments.</title>
        <authorList>
            <person name="Coleine C."/>
            <person name="Stajich J.E."/>
            <person name="Selbmann L."/>
        </authorList>
    </citation>
    <scope>NUCLEOTIDE SEQUENCE</scope>
    <source>
        <strain evidence="21">CCFEE 5401</strain>
    </source>
</reference>
<protein>
    <recommendedName>
        <fullName evidence="4 16">mRNA-capping enzyme subunit alpha</fullName>
        <ecNumber evidence="3 16">2.7.7.50</ecNumber>
    </recommendedName>
    <alternativeName>
        <fullName evidence="12 16">GTP--RNA guanylyltransferase</fullName>
    </alternativeName>
    <alternativeName>
        <fullName evidence="13 16">mRNA guanylyltransferase</fullName>
    </alternativeName>
</protein>
<dbReference type="CDD" id="cd07895">
    <property type="entry name" value="Adenylation_mRNA_capping"/>
    <property type="match status" value="1"/>
</dbReference>
<dbReference type="GO" id="GO:0005525">
    <property type="term" value="F:GTP binding"/>
    <property type="evidence" value="ECO:0007669"/>
    <property type="project" value="UniProtKB-KW"/>
</dbReference>
<dbReference type="PIRSF" id="PIRSF036959">
    <property type="entry name" value="mRNA_cap_alpha"/>
    <property type="match status" value="1"/>
</dbReference>
<evidence type="ECO:0000256" key="8">
    <source>
        <dbReference type="ARBA" id="ARBA00022741"/>
    </source>
</evidence>
<comment type="caution">
    <text evidence="21">The sequence shown here is derived from an EMBL/GenBank/DDBJ whole genome shotgun (WGS) entry which is preliminary data.</text>
</comment>
<dbReference type="InterPro" id="IPR013846">
    <property type="entry name" value="mRNA_cap_enzyme_C"/>
</dbReference>
<evidence type="ECO:0000313" key="21">
    <source>
        <dbReference type="EMBL" id="KAK5118398.1"/>
    </source>
</evidence>
<evidence type="ECO:0000256" key="2">
    <source>
        <dbReference type="ARBA" id="ARBA00010237"/>
    </source>
</evidence>
<dbReference type="SUPFAM" id="SSF56091">
    <property type="entry name" value="DNA ligase/mRNA capping enzyme, catalytic domain"/>
    <property type="match status" value="1"/>
</dbReference>
<keyword evidence="7 16" id="KW-0548">Nucleotidyltransferase</keyword>
<dbReference type="InterPro" id="IPR017075">
    <property type="entry name" value="mRNA_cap_enzyme_alpha"/>
</dbReference>
<dbReference type="EC" id="2.7.7.50" evidence="3 16"/>
<sequence length="448" mass="50073">MGSSVNLSAIGSRLDGDDATFQRESVADLLGRTSLGFPGAQPVSFAKQHLRELRERDYFMCEKTDGIRCLLFLTQIPGEYGPQEAQFLIDRKNDYYFIRPPGGDGITLTIPTPPPKGAKGDFNVGSFHLGTLLDGEIVKQRLKDGTERITYLMFDILALDGENITTSTFDKRLAKLGLNVARPFRKFAAAYPQDVGAFPLQLDLKEMQFPYVVAHMFEHIIPTLPHGNDGLIFTCVDTQYVSGTDPHIVKWKPPQENTIDFKLVLGDFPIIEDEEGSYPDWDAQPEMELHVNHGGGAEGGYQYFAAMAFTAAEWSACKSLHEILDGRIIECFRDPDTGAWRPKLEHDGAPRFRDDKTDANHISTVNSVLQSIKDAITEQDLLHEATEIKVCYKKRLAEKAKKQAARDAGMKQQAAQRAQQAKVAPQQQQQKAQVAENEEEDDGPKYHD</sequence>
<dbReference type="Gene3D" id="3.30.470.30">
    <property type="entry name" value="DNA ligase/mRNA capping enzyme"/>
    <property type="match status" value="1"/>
</dbReference>
<evidence type="ECO:0000256" key="16">
    <source>
        <dbReference type="PIRNR" id="PIRNR036959"/>
    </source>
</evidence>
<dbReference type="GO" id="GO:0005524">
    <property type="term" value="F:ATP binding"/>
    <property type="evidence" value="ECO:0007669"/>
    <property type="project" value="InterPro"/>
</dbReference>
<keyword evidence="8 16" id="KW-0547">Nucleotide-binding</keyword>
<proteinExistence type="inferred from homology"/>
<gene>
    <name evidence="21" type="ORF">LTR62_002912</name>
</gene>
<dbReference type="SUPFAM" id="SSF50249">
    <property type="entry name" value="Nucleic acid-binding proteins"/>
    <property type="match status" value="1"/>
</dbReference>
<dbReference type="InterPro" id="IPR001339">
    <property type="entry name" value="mRNA_cap_enzyme_adenylation"/>
</dbReference>
<dbReference type="Pfam" id="PF03919">
    <property type="entry name" value="mRNA_cap_C"/>
    <property type="match status" value="1"/>
</dbReference>
<comment type="subcellular location">
    <subcellularLocation>
        <location evidence="1 16">Nucleus</location>
    </subcellularLocation>
</comment>
<keyword evidence="11 16" id="KW-0539">Nucleus</keyword>
<evidence type="ECO:0000256" key="12">
    <source>
        <dbReference type="ARBA" id="ARBA00029909"/>
    </source>
</evidence>
<name>A0AAN7TXW2_9PEZI</name>
<dbReference type="InterPro" id="IPR012340">
    <property type="entry name" value="NA-bd_OB-fold"/>
</dbReference>
<evidence type="ECO:0000256" key="9">
    <source>
        <dbReference type="ARBA" id="ARBA00023042"/>
    </source>
</evidence>
<comment type="subunit">
    <text evidence="15">Heterodimer. The mRNA-capping enzyme is composed of two separate chains alpha and beta, respectively a mRNA guanylyltransferase and an mRNA 5'-triphosphate monophosphatase.</text>
</comment>
<feature type="domain" description="mRNA capping enzyme adenylation" evidence="19">
    <location>
        <begin position="41"/>
        <end position="252"/>
    </location>
</feature>
<evidence type="ECO:0000256" key="4">
    <source>
        <dbReference type="ARBA" id="ARBA00019171"/>
    </source>
</evidence>
<evidence type="ECO:0000259" key="20">
    <source>
        <dbReference type="Pfam" id="PF03919"/>
    </source>
</evidence>
<dbReference type="AlphaFoldDB" id="A0AAN7TXW2"/>
<feature type="compositionally biased region" description="Low complexity" evidence="18">
    <location>
        <begin position="411"/>
        <end position="435"/>
    </location>
</feature>
<dbReference type="EMBL" id="JAVRRL010000002">
    <property type="protein sequence ID" value="KAK5118398.1"/>
    <property type="molecule type" value="Genomic_DNA"/>
</dbReference>
<evidence type="ECO:0000256" key="6">
    <source>
        <dbReference type="ARBA" id="ARBA00022679"/>
    </source>
</evidence>
<keyword evidence="5 16" id="KW-0507">mRNA processing</keyword>
<dbReference type="InterPro" id="IPR051029">
    <property type="entry name" value="mRNA_Capping_Enz/RNA_Phosphat"/>
</dbReference>
<evidence type="ECO:0000256" key="5">
    <source>
        <dbReference type="ARBA" id="ARBA00022664"/>
    </source>
</evidence>
<dbReference type="Proteomes" id="UP001310890">
    <property type="component" value="Unassembled WGS sequence"/>
</dbReference>
<keyword evidence="10 16" id="KW-0342">GTP-binding</keyword>
<evidence type="ECO:0000259" key="19">
    <source>
        <dbReference type="Pfam" id="PF01331"/>
    </source>
</evidence>
<evidence type="ECO:0000256" key="17">
    <source>
        <dbReference type="PIRSR" id="PIRSR036959-1"/>
    </source>
</evidence>
<comment type="similarity">
    <text evidence="2 16">Belongs to the eukaryotic GTase family.</text>
</comment>
<keyword evidence="9 16" id="KW-0506">mRNA capping</keyword>
<comment type="function">
    <text evidence="16">Second step of mRNA capping. Transfer of the GMP moiety of GTP to the 5'-end of RNA via an enzyme-GMP covalent reaction intermediate.</text>
</comment>
<feature type="active site" description="N6-GMP-lysine intermediate" evidence="17">
    <location>
        <position position="63"/>
    </location>
</feature>